<dbReference type="GO" id="GO:0004519">
    <property type="term" value="F:endonuclease activity"/>
    <property type="evidence" value="ECO:0007669"/>
    <property type="project" value="UniProtKB-KW"/>
</dbReference>
<comment type="caution">
    <text evidence="2">The sequence shown here is derived from an EMBL/GenBank/DDBJ whole genome shotgun (WGS) entry which is preliminary data.</text>
</comment>
<feature type="domain" description="Putative restriction endonuclease" evidence="1">
    <location>
        <begin position="4"/>
        <end position="54"/>
    </location>
</feature>
<dbReference type="Proteomes" id="UP001597079">
    <property type="component" value="Unassembled WGS sequence"/>
</dbReference>
<dbReference type="EMBL" id="JBHUCX010000018">
    <property type="protein sequence ID" value="MFD1674265.1"/>
    <property type="molecule type" value="Genomic_DNA"/>
</dbReference>
<keyword evidence="2" id="KW-0540">Nuclease</keyword>
<reference evidence="3" key="1">
    <citation type="journal article" date="2019" name="Int. J. Syst. Evol. Microbiol.">
        <title>The Global Catalogue of Microorganisms (GCM) 10K type strain sequencing project: providing services to taxonomists for standard genome sequencing and annotation.</title>
        <authorList>
            <consortium name="The Broad Institute Genomics Platform"/>
            <consortium name="The Broad Institute Genome Sequencing Center for Infectious Disease"/>
            <person name="Wu L."/>
            <person name="Ma J."/>
        </authorList>
    </citation>
    <scope>NUCLEOTIDE SEQUENCE [LARGE SCALE GENOMIC DNA]</scope>
    <source>
        <strain evidence="3">CGMCC 1.12286</strain>
    </source>
</reference>
<dbReference type="SUPFAM" id="SSF52980">
    <property type="entry name" value="Restriction endonuclease-like"/>
    <property type="match status" value="1"/>
</dbReference>
<evidence type="ECO:0000313" key="2">
    <source>
        <dbReference type="EMBL" id="MFD1674265.1"/>
    </source>
</evidence>
<dbReference type="Pfam" id="PF05685">
    <property type="entry name" value="Uma2"/>
    <property type="match status" value="1"/>
</dbReference>
<name>A0ABW4JEC7_9BACL</name>
<accession>A0ABW4JEC7</accession>
<evidence type="ECO:0000259" key="1">
    <source>
        <dbReference type="Pfam" id="PF05685"/>
    </source>
</evidence>
<dbReference type="InterPro" id="IPR008538">
    <property type="entry name" value="Uma2"/>
</dbReference>
<dbReference type="Gene3D" id="3.90.1570.10">
    <property type="entry name" value="tt1808, chain A"/>
    <property type="match status" value="1"/>
</dbReference>
<dbReference type="InterPro" id="IPR011335">
    <property type="entry name" value="Restrct_endonuc-II-like"/>
</dbReference>
<keyword evidence="2" id="KW-0378">Hydrolase</keyword>
<keyword evidence="3" id="KW-1185">Reference proteome</keyword>
<organism evidence="2 3">
    <name type="scientific">Alicyclobacillus fodiniaquatilis</name>
    <dbReference type="NCBI Taxonomy" id="1661150"/>
    <lineage>
        <taxon>Bacteria</taxon>
        <taxon>Bacillati</taxon>
        <taxon>Bacillota</taxon>
        <taxon>Bacilli</taxon>
        <taxon>Bacillales</taxon>
        <taxon>Alicyclobacillaceae</taxon>
        <taxon>Alicyclobacillus</taxon>
    </lineage>
</organism>
<dbReference type="CDD" id="cd06260">
    <property type="entry name" value="DUF820-like"/>
    <property type="match status" value="1"/>
</dbReference>
<dbReference type="InterPro" id="IPR012296">
    <property type="entry name" value="Nuclease_put_TT1808"/>
</dbReference>
<sequence>MILDLSIICDSSKLHDMGCVCAPDLVVEILSKGTAAKDRTVKLQRYWATEVKETGLSIRI</sequence>
<protein>
    <submittedName>
        <fullName evidence="2">Uma2 family endonuclease</fullName>
    </submittedName>
</protein>
<dbReference type="RefSeq" id="WP_377942133.1">
    <property type="nucleotide sequence ID" value="NZ_JBHUCX010000018.1"/>
</dbReference>
<proteinExistence type="predicted"/>
<evidence type="ECO:0000313" key="3">
    <source>
        <dbReference type="Proteomes" id="UP001597079"/>
    </source>
</evidence>
<gene>
    <name evidence="2" type="ORF">ACFSB2_06000</name>
</gene>
<keyword evidence="2" id="KW-0255">Endonuclease</keyword>